<keyword evidence="9 11" id="KW-0472">Membrane</keyword>
<dbReference type="EMBL" id="JAUSRB010000002">
    <property type="protein sequence ID" value="MDP9868266.1"/>
    <property type="molecule type" value="Genomic_DNA"/>
</dbReference>
<evidence type="ECO:0000259" key="13">
    <source>
        <dbReference type="Pfam" id="PF00689"/>
    </source>
</evidence>
<dbReference type="Pfam" id="PF00122">
    <property type="entry name" value="E1-E2_ATPase"/>
    <property type="match status" value="1"/>
</dbReference>
<evidence type="ECO:0000259" key="12">
    <source>
        <dbReference type="Pfam" id="PF00122"/>
    </source>
</evidence>
<dbReference type="PANTHER" id="PTHR43294">
    <property type="entry name" value="SODIUM/POTASSIUM-TRANSPORTING ATPASE SUBUNIT ALPHA"/>
    <property type="match status" value="1"/>
</dbReference>
<evidence type="ECO:0000256" key="6">
    <source>
        <dbReference type="ARBA" id="ARBA00022840"/>
    </source>
</evidence>
<dbReference type="InterPro" id="IPR036412">
    <property type="entry name" value="HAD-like_sf"/>
</dbReference>
<feature type="transmembrane region" description="Helical" evidence="11">
    <location>
        <begin position="41"/>
        <end position="61"/>
    </location>
</feature>
<evidence type="ECO:0000256" key="5">
    <source>
        <dbReference type="ARBA" id="ARBA00022741"/>
    </source>
</evidence>
<keyword evidence="5" id="KW-0547">Nucleotide-binding</keyword>
<evidence type="ECO:0000313" key="14">
    <source>
        <dbReference type="EMBL" id="MDP9868266.1"/>
    </source>
</evidence>
<dbReference type="PRINTS" id="PR00120">
    <property type="entry name" value="HATPASE"/>
</dbReference>
<keyword evidence="15" id="KW-1185">Reference proteome</keyword>
<feature type="transmembrane region" description="Helical" evidence="11">
    <location>
        <begin position="12"/>
        <end position="35"/>
    </location>
</feature>
<dbReference type="InterPro" id="IPR044492">
    <property type="entry name" value="P_typ_ATPase_HD_dom"/>
</dbReference>
<keyword evidence="6" id="KW-0067">ATP-binding</keyword>
<keyword evidence="4 11" id="KW-0812">Transmembrane</keyword>
<dbReference type="PROSITE" id="PS00154">
    <property type="entry name" value="ATPASE_E1_E2"/>
    <property type="match status" value="1"/>
</dbReference>
<dbReference type="Gene3D" id="3.40.50.1000">
    <property type="entry name" value="HAD superfamily/HAD-like"/>
    <property type="match status" value="1"/>
</dbReference>
<feature type="transmembrane region" description="Helical" evidence="11">
    <location>
        <begin position="746"/>
        <end position="767"/>
    </location>
</feature>
<protein>
    <submittedName>
        <fullName evidence="14">Calcium-translocating P-type ATPase</fullName>
    </submittedName>
</protein>
<dbReference type="SUPFAM" id="SSF81653">
    <property type="entry name" value="Calcium ATPase, transduction domain A"/>
    <property type="match status" value="1"/>
</dbReference>
<evidence type="ECO:0000256" key="4">
    <source>
        <dbReference type="ARBA" id="ARBA00022692"/>
    </source>
</evidence>
<evidence type="ECO:0000256" key="7">
    <source>
        <dbReference type="ARBA" id="ARBA00022967"/>
    </source>
</evidence>
<dbReference type="InterPro" id="IPR001757">
    <property type="entry name" value="P_typ_ATPase"/>
</dbReference>
<dbReference type="SFLD" id="SFLDS00003">
    <property type="entry name" value="Haloacid_Dehalogenase"/>
    <property type="match status" value="1"/>
</dbReference>
<dbReference type="Gene3D" id="2.70.150.10">
    <property type="entry name" value="Calcium-transporting ATPase, cytoplasmic transduction domain A"/>
    <property type="match status" value="1"/>
</dbReference>
<feature type="domain" description="P-type ATPase A" evidence="12">
    <location>
        <begin position="72"/>
        <end position="173"/>
    </location>
</feature>
<keyword evidence="7" id="KW-1278">Translocase</keyword>
<dbReference type="InterPro" id="IPR006068">
    <property type="entry name" value="ATPase_P-typ_cation-transptr_C"/>
</dbReference>
<accession>A0ABT9RHC7</accession>
<evidence type="ECO:0000256" key="11">
    <source>
        <dbReference type="SAM" id="Phobius"/>
    </source>
</evidence>
<comment type="catalytic activity">
    <reaction evidence="10">
        <text>ATP + H2O = ADP + phosphate + H(+)</text>
        <dbReference type="Rhea" id="RHEA:13065"/>
        <dbReference type="ChEBI" id="CHEBI:15377"/>
        <dbReference type="ChEBI" id="CHEBI:15378"/>
        <dbReference type="ChEBI" id="CHEBI:30616"/>
        <dbReference type="ChEBI" id="CHEBI:43474"/>
        <dbReference type="ChEBI" id="CHEBI:456216"/>
    </reaction>
</comment>
<dbReference type="InterPro" id="IPR050510">
    <property type="entry name" value="Cation_transp_ATPase_P-type"/>
</dbReference>
<dbReference type="InterPro" id="IPR023214">
    <property type="entry name" value="HAD_sf"/>
</dbReference>
<dbReference type="InterPro" id="IPR023299">
    <property type="entry name" value="ATPase_P-typ_cyto_dom_N"/>
</dbReference>
<dbReference type="Gene3D" id="3.40.1110.10">
    <property type="entry name" value="Calcium-transporting ATPase, cytoplasmic domain N"/>
    <property type="match status" value="1"/>
</dbReference>
<dbReference type="SFLD" id="SFLDF00027">
    <property type="entry name" value="p-type_atpase"/>
    <property type="match status" value="1"/>
</dbReference>
<evidence type="ECO:0000256" key="3">
    <source>
        <dbReference type="ARBA" id="ARBA00022475"/>
    </source>
</evidence>
<organism evidence="14 15">
    <name type="scientific">Streptosporangium brasiliense</name>
    <dbReference type="NCBI Taxonomy" id="47480"/>
    <lineage>
        <taxon>Bacteria</taxon>
        <taxon>Bacillati</taxon>
        <taxon>Actinomycetota</taxon>
        <taxon>Actinomycetes</taxon>
        <taxon>Streptosporangiales</taxon>
        <taxon>Streptosporangiaceae</taxon>
        <taxon>Streptosporangium</taxon>
    </lineage>
</organism>
<dbReference type="Gene3D" id="1.20.1110.10">
    <property type="entry name" value="Calcium-transporting ATPase, transmembrane domain"/>
    <property type="match status" value="1"/>
</dbReference>
<dbReference type="PANTHER" id="PTHR43294:SF21">
    <property type="entry name" value="CATION TRANSPORTING ATPASE"/>
    <property type="match status" value="1"/>
</dbReference>
<dbReference type="SFLD" id="SFLDG00002">
    <property type="entry name" value="C1.7:_P-type_atpase_like"/>
    <property type="match status" value="1"/>
</dbReference>
<feature type="transmembrane region" description="Helical" evidence="11">
    <location>
        <begin position="193"/>
        <end position="214"/>
    </location>
</feature>
<feature type="transmembrane region" description="Helical" evidence="11">
    <location>
        <begin position="779"/>
        <end position="798"/>
    </location>
</feature>
<sequence>MLPTGRRVSAAMLLLREMVHFFALMLWVAAGLAVLAGMPQLALAIVVVVVLNGAFAFVQEYRADKAGQRLRELIPAEVRVVRDGRRMMVHAADLVVGDIVLLEAGDRISADLGLVEVHALAVNESMLTGESVPTRPHEGTAVFAGTFVVEGEAVAVVAATGPRTRLAGVAALTRSATRPPSPLARQLGRVVKVVAVIAVGVGAMFFTLALMLGMAPSAGFLFALGVTVALVPEGLLPTVTLSLARAAQRMAARKALVRRLEAVETLGSTTFICADKTGTLTRNEMTVVQVWTPAGVLDLARPVSAAEIMRSAVLSSTGRLVYTNGRWKPVGDPMEVALHALALRAGSSEDAAVTRRFPFDSARRRASAIADGVLHVKGAPDSVLPLCTATGEAEQALEDMSRHGLRVLAVARRTAPAGATMAEAERDLTLLGLVGLEDPPREDVAEAIERCRLAGIKLAMITGDHPGTARAIAEKVGLLGPEGTVVIGAELPGTDDALGALVDRDGVVIARVTPEDKLRIARALRGRGHVVAMTGDGVNDGPALREADIGVAMGASGTDVAREAADLVLLDDHFGTIVTAVELGRATYANIRRFLTYHLTDNVAELTPFAVWALSGGTIPLALTVLQVLALDIGTDLLPALALGAEPPNPQTMHGPARAGSLVDRRLVHRVFGILGPAEAVMEMAGFGAVLALGGWVFGAEPSPELLAAASGTAFAAVVLGQLANAFACRSETSWVGRLRWAGNPLLLWAVAIEIVILLVFLGIPPLTGLLGGSFPPPAGWALAALAVPAVVAADTLHKAIQARSSPR</sequence>
<evidence type="ECO:0000256" key="10">
    <source>
        <dbReference type="ARBA" id="ARBA00049360"/>
    </source>
</evidence>
<feature type="transmembrane region" description="Helical" evidence="11">
    <location>
        <begin position="680"/>
        <end position="700"/>
    </location>
</feature>
<feature type="transmembrane region" description="Helical" evidence="11">
    <location>
        <begin position="706"/>
        <end position="725"/>
    </location>
</feature>
<dbReference type="InterPro" id="IPR023298">
    <property type="entry name" value="ATPase_P-typ_TM_dom_sf"/>
</dbReference>
<evidence type="ECO:0000313" key="15">
    <source>
        <dbReference type="Proteomes" id="UP001230426"/>
    </source>
</evidence>
<gene>
    <name evidence="14" type="ORF">J2S55_007532</name>
</gene>
<reference evidence="14 15" key="1">
    <citation type="submission" date="2023-07" db="EMBL/GenBank/DDBJ databases">
        <title>Sequencing the genomes of 1000 actinobacteria strains.</title>
        <authorList>
            <person name="Klenk H.-P."/>
        </authorList>
    </citation>
    <scope>NUCLEOTIDE SEQUENCE [LARGE SCALE GENOMIC DNA]</scope>
    <source>
        <strain evidence="14 15">DSM 44109</strain>
    </source>
</reference>
<evidence type="ECO:0000256" key="2">
    <source>
        <dbReference type="ARBA" id="ARBA00005675"/>
    </source>
</evidence>
<comment type="similarity">
    <text evidence="2">Belongs to the cation transport ATPase (P-type) (TC 3.A.3) family. Type IIA subfamily.</text>
</comment>
<dbReference type="SUPFAM" id="SSF81665">
    <property type="entry name" value="Calcium ATPase, transmembrane domain M"/>
    <property type="match status" value="1"/>
</dbReference>
<proteinExistence type="inferred from homology"/>
<dbReference type="Pfam" id="PF00702">
    <property type="entry name" value="Hydrolase"/>
    <property type="match status" value="1"/>
</dbReference>
<name>A0ABT9RHC7_9ACTN</name>
<evidence type="ECO:0000256" key="9">
    <source>
        <dbReference type="ARBA" id="ARBA00023136"/>
    </source>
</evidence>
<evidence type="ECO:0000256" key="8">
    <source>
        <dbReference type="ARBA" id="ARBA00022989"/>
    </source>
</evidence>
<dbReference type="NCBIfam" id="TIGR01494">
    <property type="entry name" value="ATPase_P-type"/>
    <property type="match status" value="3"/>
</dbReference>
<feature type="domain" description="Cation-transporting P-type ATPase C-terminal" evidence="13">
    <location>
        <begin position="620"/>
        <end position="801"/>
    </location>
</feature>
<dbReference type="InterPro" id="IPR008250">
    <property type="entry name" value="ATPase_P-typ_transduc_dom_A_sf"/>
</dbReference>
<dbReference type="InterPro" id="IPR018303">
    <property type="entry name" value="ATPase_P-typ_P_site"/>
</dbReference>
<keyword evidence="8 11" id="KW-1133">Transmembrane helix</keyword>
<evidence type="ECO:0000256" key="1">
    <source>
        <dbReference type="ARBA" id="ARBA00004651"/>
    </source>
</evidence>
<dbReference type="InterPro" id="IPR059000">
    <property type="entry name" value="ATPase_P-type_domA"/>
</dbReference>
<comment type="caution">
    <text evidence="14">The sequence shown here is derived from an EMBL/GenBank/DDBJ whole genome shotgun (WGS) entry which is preliminary data.</text>
</comment>
<dbReference type="PRINTS" id="PR00119">
    <property type="entry name" value="CATATPASE"/>
</dbReference>
<dbReference type="SUPFAM" id="SSF56784">
    <property type="entry name" value="HAD-like"/>
    <property type="match status" value="1"/>
</dbReference>
<comment type="subcellular location">
    <subcellularLocation>
        <location evidence="1">Cell membrane</location>
        <topology evidence="1">Multi-pass membrane protein</topology>
    </subcellularLocation>
</comment>
<keyword evidence="3" id="KW-1003">Cell membrane</keyword>
<dbReference type="Pfam" id="PF00689">
    <property type="entry name" value="Cation_ATPase_C"/>
    <property type="match status" value="1"/>
</dbReference>
<feature type="transmembrane region" description="Helical" evidence="11">
    <location>
        <begin position="220"/>
        <end position="244"/>
    </location>
</feature>
<dbReference type="Proteomes" id="UP001230426">
    <property type="component" value="Unassembled WGS sequence"/>
</dbReference>